<dbReference type="NCBIfam" id="TIGR00254">
    <property type="entry name" value="GGDEF"/>
    <property type="match status" value="1"/>
</dbReference>
<dbReference type="Pfam" id="PF00563">
    <property type="entry name" value="EAL"/>
    <property type="match status" value="1"/>
</dbReference>
<dbReference type="OrthoDB" id="9759607at2"/>
<dbReference type="SMART" id="SM00091">
    <property type="entry name" value="PAS"/>
    <property type="match status" value="2"/>
</dbReference>
<dbReference type="eggNOG" id="COG5001">
    <property type="taxonomic scope" value="Bacteria"/>
</dbReference>
<evidence type="ECO:0000259" key="1">
    <source>
        <dbReference type="PROSITE" id="PS50112"/>
    </source>
</evidence>
<dbReference type="PROSITE" id="PS50112">
    <property type="entry name" value="PAS"/>
    <property type="match status" value="1"/>
</dbReference>
<evidence type="ECO:0000313" key="4">
    <source>
        <dbReference type="EMBL" id="KGX84530.1"/>
    </source>
</evidence>
<keyword evidence="5" id="KW-1185">Reference proteome</keyword>
<dbReference type="Gene3D" id="3.30.450.20">
    <property type="entry name" value="PAS domain"/>
    <property type="match status" value="1"/>
</dbReference>
<accession>A0A0A5G0E8</accession>
<evidence type="ECO:0000259" key="2">
    <source>
        <dbReference type="PROSITE" id="PS50883"/>
    </source>
</evidence>
<feature type="domain" description="GGDEF" evidence="3">
    <location>
        <begin position="265"/>
        <end position="398"/>
    </location>
</feature>
<dbReference type="InterPro" id="IPR000160">
    <property type="entry name" value="GGDEF_dom"/>
</dbReference>
<dbReference type="CDD" id="cd00130">
    <property type="entry name" value="PAS"/>
    <property type="match status" value="1"/>
</dbReference>
<dbReference type="PANTHER" id="PTHR44757:SF2">
    <property type="entry name" value="BIOFILM ARCHITECTURE MAINTENANCE PROTEIN MBAA"/>
    <property type="match status" value="1"/>
</dbReference>
<name>A0A0A5G0E8_9BACI</name>
<dbReference type="NCBIfam" id="TIGR00229">
    <property type="entry name" value="sensory_box"/>
    <property type="match status" value="1"/>
</dbReference>
<dbReference type="InterPro" id="IPR001633">
    <property type="entry name" value="EAL_dom"/>
</dbReference>
<feature type="domain" description="PAS" evidence="1">
    <location>
        <begin position="130"/>
        <end position="184"/>
    </location>
</feature>
<gene>
    <name evidence="4" type="ORF">N783_17330</name>
</gene>
<dbReference type="SUPFAM" id="SSF55785">
    <property type="entry name" value="PYP-like sensor domain (PAS domain)"/>
    <property type="match status" value="2"/>
</dbReference>
<evidence type="ECO:0000313" key="5">
    <source>
        <dbReference type="Proteomes" id="UP000030403"/>
    </source>
</evidence>
<dbReference type="PROSITE" id="PS50883">
    <property type="entry name" value="EAL"/>
    <property type="match status" value="1"/>
</dbReference>
<sequence length="659" mass="76088">MSNPSNQLQLPIHGWLLEQVQDAILFVDGEGTIVEANQSAWDLLRTSENMSVNVRDYFDFDILMSQEETNTLLEVKDGSKRYIHVKSMKINHAKDQDLYSIILHSVSLNDKVKQAKEHMNKLTQSSFEGIVLHDRGNIIDCDETFARMFGYTVEEMVHRNAFDFVESRSSYKLQSMMDQFPDKPYELTGIKKDGTIIHVEIMAHPYPYQDRVLRGAIVRDITDRVEQEKQIEFMAYYDELTDLPNRTYFMKTLKEAIQQAEHSGEQLAVHFMDIDYFKQINDTLGYVFGDKLLYAFAEQLKMHHDEHNFIARMGGDEFLILQKGIQSKTEAEHLAQKIIKSFESPLQVEGLELFTSVSIGISNYPDDGRDSNDLVKHADSAMNVIKANNRNHYKVFESSISKDFKTILTMETELRKALKEDQLELHYQPQKNIETGQIVGLEALLRWKHPEWGYVPPATFIPLAEKTGLIFEIGEWVLKQACLQNKTWQAQGYPPFVVGVNLSAKQFYQKDLVDKVENILKESGLNANYLELEITESMAMSNEEDIFRTLEGLRALGVHVSIDDFGTGYSSLKYLSQFPISKLKIDRIFIHENRKQNEAIVKSIIHMSHSLNMKVIAEGVETEEQLEFLKTEQCDEMQGYYFSKPLPPHQLDRFFPKIV</sequence>
<dbReference type="AlphaFoldDB" id="A0A0A5G0E8"/>
<dbReference type="InterPro" id="IPR035965">
    <property type="entry name" value="PAS-like_dom_sf"/>
</dbReference>
<dbReference type="PROSITE" id="PS50887">
    <property type="entry name" value="GGDEF"/>
    <property type="match status" value="1"/>
</dbReference>
<dbReference type="SUPFAM" id="SSF141868">
    <property type="entry name" value="EAL domain-like"/>
    <property type="match status" value="1"/>
</dbReference>
<feature type="domain" description="EAL" evidence="2">
    <location>
        <begin position="407"/>
        <end position="659"/>
    </location>
</feature>
<dbReference type="Gene3D" id="3.20.20.450">
    <property type="entry name" value="EAL domain"/>
    <property type="match status" value="1"/>
</dbReference>
<reference evidence="4 5" key="1">
    <citation type="submission" date="2013-08" db="EMBL/GenBank/DDBJ databases">
        <authorList>
            <person name="Huang J."/>
            <person name="Wang G."/>
        </authorList>
    </citation>
    <scope>NUCLEOTIDE SEQUENCE [LARGE SCALE GENOMIC DNA]</scope>
    <source>
        <strain evidence="4 5">BH030004</strain>
    </source>
</reference>
<dbReference type="InterPro" id="IPR052155">
    <property type="entry name" value="Biofilm_reg_signaling"/>
</dbReference>
<dbReference type="CDD" id="cd01948">
    <property type="entry name" value="EAL"/>
    <property type="match status" value="1"/>
</dbReference>
<evidence type="ECO:0008006" key="6">
    <source>
        <dbReference type="Google" id="ProtNLM"/>
    </source>
</evidence>
<dbReference type="CDD" id="cd01949">
    <property type="entry name" value="GGDEF"/>
    <property type="match status" value="1"/>
</dbReference>
<comment type="caution">
    <text evidence="4">The sequence shown here is derived from an EMBL/GenBank/DDBJ whole genome shotgun (WGS) entry which is preliminary data.</text>
</comment>
<dbReference type="Pfam" id="PF13426">
    <property type="entry name" value="PAS_9"/>
    <property type="match status" value="1"/>
</dbReference>
<proteinExistence type="predicted"/>
<dbReference type="STRING" id="1385511.GCA_000425225_03765"/>
<dbReference type="Proteomes" id="UP000030403">
    <property type="component" value="Unassembled WGS sequence"/>
</dbReference>
<dbReference type="SMART" id="SM00052">
    <property type="entry name" value="EAL"/>
    <property type="match status" value="1"/>
</dbReference>
<dbReference type="Gene3D" id="3.30.70.270">
    <property type="match status" value="1"/>
</dbReference>
<dbReference type="PANTHER" id="PTHR44757">
    <property type="entry name" value="DIGUANYLATE CYCLASE DGCP"/>
    <property type="match status" value="1"/>
</dbReference>
<dbReference type="Pfam" id="PF13188">
    <property type="entry name" value="PAS_8"/>
    <property type="match status" value="1"/>
</dbReference>
<dbReference type="FunFam" id="3.20.20.450:FF:000001">
    <property type="entry name" value="Cyclic di-GMP phosphodiesterase yahA"/>
    <property type="match status" value="1"/>
</dbReference>
<organism evidence="4 5">
    <name type="scientific">Pontibacillus marinus BH030004 = DSM 16465</name>
    <dbReference type="NCBI Taxonomy" id="1385511"/>
    <lineage>
        <taxon>Bacteria</taxon>
        <taxon>Bacillati</taxon>
        <taxon>Bacillota</taxon>
        <taxon>Bacilli</taxon>
        <taxon>Bacillales</taxon>
        <taxon>Bacillaceae</taxon>
        <taxon>Pontibacillus</taxon>
    </lineage>
</organism>
<protein>
    <recommendedName>
        <fullName evidence="6">Diguanylate cyclase</fullName>
    </recommendedName>
</protein>
<dbReference type="InterPro" id="IPR029787">
    <property type="entry name" value="Nucleotide_cyclase"/>
</dbReference>
<dbReference type="Pfam" id="PF00990">
    <property type="entry name" value="GGDEF"/>
    <property type="match status" value="1"/>
</dbReference>
<dbReference type="InterPro" id="IPR035919">
    <property type="entry name" value="EAL_sf"/>
</dbReference>
<dbReference type="SUPFAM" id="SSF55073">
    <property type="entry name" value="Nucleotide cyclase"/>
    <property type="match status" value="1"/>
</dbReference>
<dbReference type="RefSeq" id="WP_051255137.1">
    <property type="nucleotide sequence ID" value="NZ_AULJ01000056.1"/>
</dbReference>
<dbReference type="InterPro" id="IPR043128">
    <property type="entry name" value="Rev_trsase/Diguanyl_cyclase"/>
</dbReference>
<evidence type="ECO:0000259" key="3">
    <source>
        <dbReference type="PROSITE" id="PS50887"/>
    </source>
</evidence>
<dbReference type="EMBL" id="AVPF01000054">
    <property type="protein sequence ID" value="KGX84530.1"/>
    <property type="molecule type" value="Genomic_DNA"/>
</dbReference>
<dbReference type="SMART" id="SM00267">
    <property type="entry name" value="GGDEF"/>
    <property type="match status" value="1"/>
</dbReference>
<dbReference type="InterPro" id="IPR000014">
    <property type="entry name" value="PAS"/>
</dbReference>